<reference evidence="11 12" key="1">
    <citation type="submission" date="2018-06" db="EMBL/GenBank/DDBJ databases">
        <authorList>
            <consortium name="Pathogen Informatics"/>
            <person name="Doyle S."/>
        </authorList>
    </citation>
    <scope>NUCLEOTIDE SEQUENCE [LARGE SCALE GENOMIC DNA]</scope>
    <source>
        <strain evidence="11 12">NCTC9836</strain>
    </source>
</reference>
<sequence length="145" mass="17656">MTAFNFRLQKLLDIRTEKEEESKKHFSEAQSQKDKTEDLLNVMKQNYSKYNNVLNVGSVIEQKIKRNYLNELNTSIDEKVLELDKRIIILEDKRRDLKTKQVDRKTVEILRQKREVEFLDLEKHMEQTQNDEFALYGYMRNRERR</sequence>
<organism evidence="11 12">
    <name type="scientific">Clostridium putrefaciens</name>
    <dbReference type="NCBI Taxonomy" id="99675"/>
    <lineage>
        <taxon>Bacteria</taxon>
        <taxon>Bacillati</taxon>
        <taxon>Bacillota</taxon>
        <taxon>Clostridia</taxon>
        <taxon>Eubacteriales</taxon>
        <taxon>Clostridiaceae</taxon>
        <taxon>Clostridium</taxon>
    </lineage>
</organism>
<accession>A0A381JAS8</accession>
<dbReference type="GO" id="GO:0006935">
    <property type="term" value="P:chemotaxis"/>
    <property type="evidence" value="ECO:0007669"/>
    <property type="project" value="UniProtKB-KW"/>
</dbReference>
<dbReference type="GO" id="GO:0071973">
    <property type="term" value="P:bacterial-type flagellum-dependent cell motility"/>
    <property type="evidence" value="ECO:0007669"/>
    <property type="project" value="InterPro"/>
</dbReference>
<dbReference type="Gene3D" id="1.10.287.1700">
    <property type="match status" value="1"/>
</dbReference>
<evidence type="ECO:0000256" key="4">
    <source>
        <dbReference type="ARBA" id="ARBA00022448"/>
    </source>
</evidence>
<dbReference type="GO" id="GO:0005886">
    <property type="term" value="C:plasma membrane"/>
    <property type="evidence" value="ECO:0007669"/>
    <property type="project" value="UniProtKB-SubCell"/>
</dbReference>
<evidence type="ECO:0000256" key="7">
    <source>
        <dbReference type="ARBA" id="ARBA00022795"/>
    </source>
</evidence>
<evidence type="ECO:0000256" key="3">
    <source>
        <dbReference type="ARBA" id="ARBA00020392"/>
    </source>
</evidence>
<dbReference type="Proteomes" id="UP000254664">
    <property type="component" value="Unassembled WGS sequence"/>
</dbReference>
<keyword evidence="6" id="KW-0145">Chemotaxis</keyword>
<evidence type="ECO:0000313" key="11">
    <source>
        <dbReference type="EMBL" id="SUY47482.1"/>
    </source>
</evidence>
<evidence type="ECO:0000313" key="12">
    <source>
        <dbReference type="Proteomes" id="UP000254664"/>
    </source>
</evidence>
<evidence type="ECO:0000256" key="9">
    <source>
        <dbReference type="ARBA" id="ARBA00023136"/>
    </source>
</evidence>
<gene>
    <name evidence="11" type="ORF">NCTC9836_01815</name>
</gene>
<evidence type="ECO:0000256" key="6">
    <source>
        <dbReference type="ARBA" id="ARBA00022500"/>
    </source>
</evidence>
<evidence type="ECO:0000256" key="8">
    <source>
        <dbReference type="ARBA" id="ARBA00022927"/>
    </source>
</evidence>
<dbReference type="InterPro" id="IPR012823">
    <property type="entry name" value="Flagell_FliJ"/>
</dbReference>
<comment type="similarity">
    <text evidence="2">Belongs to the FliJ family.</text>
</comment>
<keyword evidence="12" id="KW-1185">Reference proteome</keyword>
<dbReference type="NCBIfam" id="TIGR02473">
    <property type="entry name" value="flagell_FliJ"/>
    <property type="match status" value="1"/>
</dbReference>
<evidence type="ECO:0000256" key="5">
    <source>
        <dbReference type="ARBA" id="ARBA00022475"/>
    </source>
</evidence>
<name>A0A381JAS8_9CLOT</name>
<keyword evidence="10" id="KW-1006">Bacterial flagellum protein export</keyword>
<dbReference type="GO" id="GO:0009288">
    <property type="term" value="C:bacterial-type flagellum"/>
    <property type="evidence" value="ECO:0007669"/>
    <property type="project" value="InterPro"/>
</dbReference>
<evidence type="ECO:0000256" key="1">
    <source>
        <dbReference type="ARBA" id="ARBA00004413"/>
    </source>
</evidence>
<dbReference type="Pfam" id="PF02050">
    <property type="entry name" value="FliJ"/>
    <property type="match status" value="1"/>
</dbReference>
<evidence type="ECO:0000256" key="2">
    <source>
        <dbReference type="ARBA" id="ARBA00010004"/>
    </source>
</evidence>
<dbReference type="EMBL" id="UFWZ01000001">
    <property type="protein sequence ID" value="SUY47482.1"/>
    <property type="molecule type" value="Genomic_DNA"/>
</dbReference>
<dbReference type="RefSeq" id="WP_115641438.1">
    <property type="nucleotide sequence ID" value="NZ_UFWZ01000001.1"/>
</dbReference>
<dbReference type="GO" id="GO:0015031">
    <property type="term" value="P:protein transport"/>
    <property type="evidence" value="ECO:0007669"/>
    <property type="project" value="UniProtKB-KW"/>
</dbReference>
<keyword evidence="11" id="KW-0282">Flagellum</keyword>
<keyword evidence="8" id="KW-0653">Protein transport</keyword>
<keyword evidence="4" id="KW-0813">Transport</keyword>
<keyword evidence="7" id="KW-1005">Bacterial flagellum biogenesis</keyword>
<dbReference type="OrthoDB" id="1707704at2"/>
<keyword evidence="5" id="KW-1003">Cell membrane</keyword>
<dbReference type="GO" id="GO:0044781">
    <property type="term" value="P:bacterial-type flagellum organization"/>
    <property type="evidence" value="ECO:0007669"/>
    <property type="project" value="UniProtKB-KW"/>
</dbReference>
<protein>
    <recommendedName>
        <fullName evidence="3">Flagellar FliJ protein</fullName>
    </recommendedName>
</protein>
<keyword evidence="11" id="KW-0969">Cilium</keyword>
<keyword evidence="9" id="KW-0472">Membrane</keyword>
<keyword evidence="11" id="KW-0966">Cell projection</keyword>
<dbReference type="InterPro" id="IPR053716">
    <property type="entry name" value="Flag_assembly_chemotaxis_eff"/>
</dbReference>
<comment type="subcellular location">
    <subcellularLocation>
        <location evidence="1">Cell membrane</location>
        <topology evidence="1">Peripheral membrane protein</topology>
        <orientation evidence="1">Cytoplasmic side</orientation>
    </subcellularLocation>
</comment>
<dbReference type="AlphaFoldDB" id="A0A381JAS8"/>
<evidence type="ECO:0000256" key="10">
    <source>
        <dbReference type="ARBA" id="ARBA00023225"/>
    </source>
</evidence>
<proteinExistence type="inferred from homology"/>